<evidence type="ECO:0000313" key="4">
    <source>
        <dbReference type="EMBL" id="KIE04396.1"/>
    </source>
</evidence>
<dbReference type="Pfam" id="PF12796">
    <property type="entry name" value="Ank_2"/>
    <property type="match status" value="2"/>
</dbReference>
<dbReference type="STRING" id="86105.NF27_IB00030"/>
<dbReference type="PANTHER" id="PTHR46312:SF2">
    <property type="entry name" value="NUCLEOTIDE-BINDING OLIGOMERIZATION DOMAIN-CONTAINING PROTEIN 2-LIKE"/>
    <property type="match status" value="1"/>
</dbReference>
<keyword evidence="1" id="KW-0040">ANK repeat</keyword>
<name>A0A0C1MWW8_9RICK</name>
<reference evidence="4 5" key="1">
    <citation type="submission" date="2014-11" db="EMBL/GenBank/DDBJ databases">
        <title>A Rickettsiales Symbiont of Amoebae With Ancient Features.</title>
        <authorList>
            <person name="Schulz F."/>
            <person name="Martijn J."/>
            <person name="Wascher F."/>
            <person name="Kostanjsek R."/>
            <person name="Ettema T.J."/>
            <person name="Horn M."/>
        </authorList>
    </citation>
    <scope>NUCLEOTIDE SEQUENCE [LARGE SCALE GENOMIC DNA]</scope>
    <source>
        <strain evidence="4 5">UWC36</strain>
    </source>
</reference>
<sequence>MLERNHEIIISKLKQYYQNFRYLNNLVRKNQLVTESFINLAILKKQTVDEKERLLREIQLKEADYGRIAKIRDERIETYESVHEDKVAIDIESLFDKRASKEIKKLAIYGRAGVGKSTLCQYIAVRWSEEKIWNGKYKAIIWLPLREVVSELEGQKEKLLLASIIRKHCIAGRERNKPSIEDIDDFLGDFSNVLFLLDGYDEIAPIIDRENKLKQLLKEILIDQNSNLIITSRTTSKITQVGNIPINIDEELENIGFDSNNIISYINKFMPLGKKEAMLNFLKNNKNIWGIAHTPINLELICYAWEDLRREESYTMSKLYKVISGKLLRRYLAKNSGKEFMGEEAEEVGLNEWEECRELVLKLEELAIEGMKRNEVVISKEVVARVLGRETKEVLKTGIIKNIGEEIIFLHLTFQEYFAARYIARSIKEIGSPRFKEAVDLIMKHKYTPYYEVMWWYVAGVLYDRCKLSRDYVPLIWFWHLIETEPRELIGIRHVCLQVRCLDECEVDTKINIHNKLLTNIENLVTNNWYDNFLIEKLRLSPNILKNILHIYTSKLDDEEVSAAQAIINFGNVESKLLVRAILVCTGSYEVQSILEESSEALTIIAANEKNIIFNLINTLKEIILDNTSEVRLKNITNLIILLGKKNVEIKDYIKSVLVELLNSNEKSIQSIAIVILSEFSQIQDEKLKILLSNPNKVQLSKEILNYLLHCISEEEKSFAALCRTYEIVLNKDDKRTTNIESVFPYKFIKLKYNEIKYIIEKLEESLLSNNEDSKCAVIETIDQLKQLQQDTFKKGLSYLQRLLFNKNHITRIQAAYALLDLEETPVETSKYSVQVLIKILSNKVNIMFTSIIDILHMRALKNDNMLNFIQQELYKTILILFNSEQHAMGVKIGETLRQIGTDEYVNKLADLLNWLLNGANDIEKEKYIDLETKMRAIDVLCRCKQVPTASLTSTIQFFKIFFKFCSETDLISSAIFTMENICITRPEFRSELVEILTTALKNKDIRCLAAHSLVKLNEVNSQNFFLILQEVIEGINYEWEINTESIEKLLSTEWRLLALNALSLLNNELIESASFSLLTILECFKISKNIQWLQDFLVNTLEQKAYLFVQEDKLFLYSNNTKKQITFNKQLISIVLEELKKQAIEFGLPIEVYNHYLGQDSLGFKDKLLKEQTVLHKAAEIEDLKTIEAILAQSKIDINDQNNEFKITPLILAAQTLHWRAVKLLVEKGADINRYYLPKKGAPRNVIDELLYIYKLHLNDIDYYEGVYTLLKRQQTTEGNQDNIQCIDEETSKILIKAIQEGNSNNLKKLLEGLNLNYYIDSENNTLLLYAIRHKSNIEVIKLLLRKGASVTQNNSQRENAISTCKKSIDILKGRIIEEEFIGIIGYLIEKRKPVDKLHLDNLLSRFFKYSNQSEQLIYNTINELLGRNNIQGIIENNSNKYAQYLINAVNLKIEHGKEFIPESSDKLEMLSIRIFIYFNYLAKLIIFNEGNKEKIKNISSEILNILETYNNKRIVALYDQRVPNTNDRVFNFLKGYQAQNIYNQVKLLEVGQEYSCASGYTNLEQTGGHAIYVSFVKIDEEQVIIRIDNRWLRGSGLDQKLHGKAPWVINDNPPRIKPYLLVISSLNDNLKIYIENILLANSNRAISVQHAIKLIYSFPNNSNISKDEQETYSKDWPYQVKQEESYNCVLSSHNFGVMIRRGRELYNELHREEKSYAYGKSEFNVIIEPQDIQKQISLLTTHVERLSIQKPKSKELDKLENELKNNSTTLSKESKEVLKKLLSEISDLSNKEKSSIIYSTIKKQMLGDKGQDIHNISIQITSKTKGVINKFVKACFDSKLLNSNFEPPYDKSATFVIKGEELLRYSQNIEINFDTPVEKV</sequence>
<dbReference type="PATRIC" id="fig|86105.3.peg.1768"/>
<dbReference type="PROSITE" id="PS50297">
    <property type="entry name" value="ANK_REP_REGION"/>
    <property type="match status" value="1"/>
</dbReference>
<dbReference type="SUPFAM" id="SSF52540">
    <property type="entry name" value="P-loop containing nucleoside triphosphate hydrolases"/>
    <property type="match status" value="1"/>
</dbReference>
<feature type="domain" description="NACHT" evidence="3">
    <location>
        <begin position="104"/>
        <end position="236"/>
    </location>
</feature>
<dbReference type="InterPro" id="IPR011989">
    <property type="entry name" value="ARM-like"/>
</dbReference>
<dbReference type="Proteomes" id="UP000031258">
    <property type="component" value="Unassembled WGS sequence"/>
</dbReference>
<dbReference type="SMART" id="SM00248">
    <property type="entry name" value="ANK"/>
    <property type="match status" value="3"/>
</dbReference>
<feature type="repeat" description="ANK" evidence="1">
    <location>
        <begin position="1324"/>
        <end position="1357"/>
    </location>
</feature>
<dbReference type="SUPFAM" id="SSF48371">
    <property type="entry name" value="ARM repeat"/>
    <property type="match status" value="1"/>
</dbReference>
<dbReference type="PROSITE" id="PS50088">
    <property type="entry name" value="ANK_REPEAT"/>
    <property type="match status" value="2"/>
</dbReference>
<dbReference type="SUPFAM" id="SSF48403">
    <property type="entry name" value="Ankyrin repeat"/>
    <property type="match status" value="1"/>
</dbReference>
<dbReference type="InterPro" id="IPR027417">
    <property type="entry name" value="P-loop_NTPase"/>
</dbReference>
<proteinExistence type="predicted"/>
<gene>
    <name evidence="4" type="ORF">NF27_IB00030</name>
</gene>
<dbReference type="Pfam" id="PF05729">
    <property type="entry name" value="NACHT"/>
    <property type="match status" value="1"/>
</dbReference>
<evidence type="ECO:0000256" key="2">
    <source>
        <dbReference type="SAM" id="Coils"/>
    </source>
</evidence>
<dbReference type="OrthoDB" id="2081291at2"/>
<dbReference type="PANTHER" id="PTHR46312">
    <property type="entry name" value="NACHT DOMAIN-CONTAINING PROTEIN"/>
    <property type="match status" value="1"/>
</dbReference>
<accession>A0A0C1MWW8</accession>
<organism evidence="4 5">
    <name type="scientific">Candidatus Jidaibacter acanthamoebae</name>
    <dbReference type="NCBI Taxonomy" id="86105"/>
    <lineage>
        <taxon>Bacteria</taxon>
        <taxon>Pseudomonadati</taxon>
        <taxon>Pseudomonadota</taxon>
        <taxon>Alphaproteobacteria</taxon>
        <taxon>Rickettsiales</taxon>
        <taxon>Candidatus Midichloriaceae</taxon>
        <taxon>Candidatus Jidaibacter</taxon>
    </lineage>
</organism>
<keyword evidence="5" id="KW-1185">Reference proteome</keyword>
<dbReference type="PROSITE" id="PS50837">
    <property type="entry name" value="NACHT"/>
    <property type="match status" value="1"/>
</dbReference>
<evidence type="ECO:0000313" key="5">
    <source>
        <dbReference type="Proteomes" id="UP000031258"/>
    </source>
</evidence>
<dbReference type="InterPro" id="IPR016024">
    <property type="entry name" value="ARM-type_fold"/>
</dbReference>
<dbReference type="Gene3D" id="1.25.10.10">
    <property type="entry name" value="Leucine-rich Repeat Variant"/>
    <property type="match status" value="1"/>
</dbReference>
<dbReference type="Gene3D" id="1.25.40.20">
    <property type="entry name" value="Ankyrin repeat-containing domain"/>
    <property type="match status" value="2"/>
</dbReference>
<dbReference type="InterPro" id="IPR007111">
    <property type="entry name" value="NACHT_NTPase"/>
</dbReference>
<feature type="coiled-coil region" evidence="2">
    <location>
        <begin position="1758"/>
        <end position="1793"/>
    </location>
</feature>
<dbReference type="InterPro" id="IPR036770">
    <property type="entry name" value="Ankyrin_rpt-contain_sf"/>
</dbReference>
<feature type="repeat" description="ANK" evidence="1">
    <location>
        <begin position="1206"/>
        <end position="1234"/>
    </location>
</feature>
<dbReference type="RefSeq" id="WP_039458693.1">
    <property type="nucleotide sequence ID" value="NZ_JSWE01000195.1"/>
</dbReference>
<dbReference type="InterPro" id="IPR002110">
    <property type="entry name" value="Ankyrin_rpt"/>
</dbReference>
<evidence type="ECO:0000259" key="3">
    <source>
        <dbReference type="PROSITE" id="PS50837"/>
    </source>
</evidence>
<evidence type="ECO:0000256" key="1">
    <source>
        <dbReference type="PROSITE-ProRule" id="PRU00023"/>
    </source>
</evidence>
<comment type="caution">
    <text evidence="4">The sequence shown here is derived from an EMBL/GenBank/DDBJ whole genome shotgun (WGS) entry which is preliminary data.</text>
</comment>
<dbReference type="Gene3D" id="3.40.50.300">
    <property type="entry name" value="P-loop containing nucleotide triphosphate hydrolases"/>
    <property type="match status" value="1"/>
</dbReference>
<protein>
    <recommendedName>
        <fullName evidence="3">NACHT domain-containing protein</fullName>
    </recommendedName>
</protein>
<dbReference type="EMBL" id="JSWE01000195">
    <property type="protein sequence ID" value="KIE04396.1"/>
    <property type="molecule type" value="Genomic_DNA"/>
</dbReference>
<keyword evidence="2" id="KW-0175">Coiled coil</keyword>